<dbReference type="Gene3D" id="3.90.640.10">
    <property type="entry name" value="Actin, Chain A, domain 4"/>
    <property type="match status" value="1"/>
</dbReference>
<sequence length="614" mass="67954">MPIDKELAHMMERLRANEPSAWQSDEKLIISLDFGTTYSGIGFCFANQRNSQVAAVMNWPGASGESVPKIPTLINYDSDSPRGTSFAWGASVDRKLDNIVGVKLLLDPKQELPLYLPTGNIKQDLKKLPKPPIDVAADFIGAIYKHALTEISKEVLDGYMDICQKDFVISVPAVWSDAAKDATLQAAKKAGLYPVTLIKEPEAAALYTLHALDFVLAPEDAFIICDAGGGTVDLISYEVEQVIPQLKLKELVPGNGGRAGSLGLNQRFAEAVANLVGDDQWYILKKSKGFALAEKQFDREVKKSFRGNPSEEYFVNFPMADLEDDPENRLESNTWCMNGKDVEDIFKPLISDILRLIDDQVKSVQIKRPRSGITGIFLVGGFGSSQYLKTCVENANPGVNVLQPSDAWGAIVKGAALSKLPQQAKVVSTSATKHYGVEALSHYDESEDQGMPKHADVHDGSIKVQKVRLNPIAVGPIYGDNLYEFVYLTIFKMTWYINIGDDLQRDQTVKFPFYRTLDHDFSPSDLIFKDTLFECGDPSAPVHRSKGRNISQNCTLTANLQEVPRTKFEQKTDKYGGPYYRVSYNLVISIDSALMSFSLELDGKKYGSVEAKFA</sequence>
<keyword evidence="1" id="KW-0547">Nucleotide-binding</keyword>
<dbReference type="InterPro" id="IPR013126">
    <property type="entry name" value="Hsp_70_fam"/>
</dbReference>
<accession>A0A084QQH2</accession>
<dbReference type="CDD" id="cd10170">
    <property type="entry name" value="ASKHA_NBD_HSP70"/>
    <property type="match status" value="1"/>
</dbReference>
<dbReference type="Gene3D" id="3.30.420.40">
    <property type="match status" value="2"/>
</dbReference>
<keyword evidence="4" id="KW-1185">Reference proteome</keyword>
<evidence type="ECO:0000313" key="3">
    <source>
        <dbReference type="EMBL" id="KFA66207.1"/>
    </source>
</evidence>
<dbReference type="OMA" id="WYINIGD"/>
<reference evidence="3 4" key="1">
    <citation type="journal article" date="2014" name="BMC Genomics">
        <title>Comparative genome sequencing reveals chemotype-specific gene clusters in the toxigenic black mold Stachybotrys.</title>
        <authorList>
            <person name="Semeiks J."/>
            <person name="Borek D."/>
            <person name="Otwinowski Z."/>
            <person name="Grishin N.V."/>
        </authorList>
    </citation>
    <scope>NUCLEOTIDE SEQUENCE [LARGE SCALE GENOMIC DNA]</scope>
    <source>
        <strain evidence="3 4">IBT 40285</strain>
    </source>
</reference>
<evidence type="ECO:0000256" key="2">
    <source>
        <dbReference type="ARBA" id="ARBA00022840"/>
    </source>
</evidence>
<name>A0A084QQH2_STAC4</name>
<evidence type="ECO:0008006" key="5">
    <source>
        <dbReference type="Google" id="ProtNLM"/>
    </source>
</evidence>
<dbReference type="HOGENOM" id="CLU_009958_6_1_1"/>
<dbReference type="EMBL" id="KL660471">
    <property type="protein sequence ID" value="KFA66207.1"/>
    <property type="molecule type" value="Genomic_DNA"/>
</dbReference>
<evidence type="ECO:0000256" key="1">
    <source>
        <dbReference type="ARBA" id="ARBA00022741"/>
    </source>
</evidence>
<gene>
    <name evidence="3" type="ORF">S40285_05120</name>
</gene>
<dbReference type="PANTHER" id="PTHR14187">
    <property type="entry name" value="ALPHA KINASE/ELONGATION FACTOR 2 KINASE"/>
    <property type="match status" value="1"/>
</dbReference>
<dbReference type="OrthoDB" id="5332281at2759"/>
<dbReference type="GO" id="GO:0005524">
    <property type="term" value="F:ATP binding"/>
    <property type="evidence" value="ECO:0007669"/>
    <property type="project" value="UniProtKB-KW"/>
</dbReference>
<dbReference type="InterPro" id="IPR043129">
    <property type="entry name" value="ATPase_NBD"/>
</dbReference>
<dbReference type="Proteomes" id="UP000028524">
    <property type="component" value="Unassembled WGS sequence"/>
</dbReference>
<dbReference type="PANTHER" id="PTHR14187:SF82">
    <property type="entry name" value="FAMILY CHAPERONE, PUTATIVE (AFU_ORTHOLOGUE AFUA_7G08575)-RELATED"/>
    <property type="match status" value="1"/>
</dbReference>
<protein>
    <recommendedName>
        <fullName evidence="5">Actin-like ATPase domain-containing protein</fullName>
    </recommendedName>
</protein>
<dbReference type="GO" id="GO:0140662">
    <property type="term" value="F:ATP-dependent protein folding chaperone"/>
    <property type="evidence" value="ECO:0007669"/>
    <property type="project" value="InterPro"/>
</dbReference>
<dbReference type="SUPFAM" id="SSF53067">
    <property type="entry name" value="Actin-like ATPase domain"/>
    <property type="match status" value="2"/>
</dbReference>
<organism evidence="3 4">
    <name type="scientific">Stachybotrys chlorohalonatus (strain IBT 40285)</name>
    <dbReference type="NCBI Taxonomy" id="1283841"/>
    <lineage>
        <taxon>Eukaryota</taxon>
        <taxon>Fungi</taxon>
        <taxon>Dikarya</taxon>
        <taxon>Ascomycota</taxon>
        <taxon>Pezizomycotina</taxon>
        <taxon>Sordariomycetes</taxon>
        <taxon>Hypocreomycetidae</taxon>
        <taxon>Hypocreales</taxon>
        <taxon>Stachybotryaceae</taxon>
        <taxon>Stachybotrys</taxon>
    </lineage>
</organism>
<keyword evidence="2" id="KW-0067">ATP-binding</keyword>
<dbReference type="Pfam" id="PF00012">
    <property type="entry name" value="HSP70"/>
    <property type="match status" value="1"/>
</dbReference>
<proteinExistence type="predicted"/>
<dbReference type="AlphaFoldDB" id="A0A084QQH2"/>
<dbReference type="STRING" id="1283841.A0A084QQH2"/>
<evidence type="ECO:0000313" key="4">
    <source>
        <dbReference type="Proteomes" id="UP000028524"/>
    </source>
</evidence>
<dbReference type="PRINTS" id="PR00301">
    <property type="entry name" value="HEATSHOCK70"/>
</dbReference>
<dbReference type="InParanoid" id="A0A084QQH2"/>